<dbReference type="InterPro" id="IPR014710">
    <property type="entry name" value="RmlC-like_jellyroll"/>
</dbReference>
<dbReference type="InterPro" id="IPR013096">
    <property type="entry name" value="Cupin_2"/>
</dbReference>
<feature type="domain" description="Cupin type-2" evidence="1">
    <location>
        <begin position="37"/>
        <end position="94"/>
    </location>
</feature>
<name>A0A9D9DPW6_9BACT</name>
<comment type="caution">
    <text evidence="2">The sequence shown here is derived from an EMBL/GenBank/DDBJ whole genome shotgun (WGS) entry which is preliminary data.</text>
</comment>
<dbReference type="AlphaFoldDB" id="A0A9D9DPW6"/>
<dbReference type="PANTHER" id="PTHR37694">
    <property type="entry name" value="SLR8022 PROTEIN"/>
    <property type="match status" value="1"/>
</dbReference>
<reference evidence="2" key="1">
    <citation type="submission" date="2020-10" db="EMBL/GenBank/DDBJ databases">
        <authorList>
            <person name="Gilroy R."/>
        </authorList>
    </citation>
    <scope>NUCLEOTIDE SEQUENCE</scope>
    <source>
        <strain evidence="2">10192</strain>
    </source>
</reference>
<accession>A0A9D9DPW6</accession>
<dbReference type="SUPFAM" id="SSF51182">
    <property type="entry name" value="RmlC-like cupins"/>
    <property type="match status" value="1"/>
</dbReference>
<proteinExistence type="predicted"/>
<protein>
    <submittedName>
        <fullName evidence="2">Cupin domain-containing protein</fullName>
    </submittedName>
</protein>
<dbReference type="Proteomes" id="UP000823632">
    <property type="component" value="Unassembled WGS sequence"/>
</dbReference>
<reference evidence="2" key="2">
    <citation type="journal article" date="2021" name="PeerJ">
        <title>Extensive microbial diversity within the chicken gut microbiome revealed by metagenomics and culture.</title>
        <authorList>
            <person name="Gilroy R."/>
            <person name="Ravi A."/>
            <person name="Getino M."/>
            <person name="Pursley I."/>
            <person name="Horton D.L."/>
            <person name="Alikhan N.F."/>
            <person name="Baker D."/>
            <person name="Gharbi K."/>
            <person name="Hall N."/>
            <person name="Watson M."/>
            <person name="Adriaenssens E.M."/>
            <person name="Foster-Nyarko E."/>
            <person name="Jarju S."/>
            <person name="Secka A."/>
            <person name="Antonio M."/>
            <person name="Oren A."/>
            <person name="Chaudhuri R.R."/>
            <person name="La Ragione R."/>
            <person name="Hildebrand F."/>
            <person name="Pallen M.J."/>
        </authorList>
    </citation>
    <scope>NUCLEOTIDE SEQUENCE</scope>
    <source>
        <strain evidence="2">10192</strain>
    </source>
</reference>
<gene>
    <name evidence="2" type="ORF">IAC76_03085</name>
</gene>
<dbReference type="InterPro" id="IPR011051">
    <property type="entry name" value="RmlC_Cupin_sf"/>
</dbReference>
<dbReference type="Gene3D" id="2.60.120.10">
    <property type="entry name" value="Jelly Rolls"/>
    <property type="match status" value="1"/>
</dbReference>
<evidence type="ECO:0000313" key="3">
    <source>
        <dbReference type="Proteomes" id="UP000823632"/>
    </source>
</evidence>
<dbReference type="Pfam" id="PF07883">
    <property type="entry name" value="Cupin_2"/>
    <property type="match status" value="1"/>
</dbReference>
<evidence type="ECO:0000313" key="2">
    <source>
        <dbReference type="EMBL" id="MBO8430351.1"/>
    </source>
</evidence>
<dbReference type="PANTHER" id="PTHR37694:SF1">
    <property type="entry name" value="SLR8022 PROTEIN"/>
    <property type="match status" value="1"/>
</dbReference>
<evidence type="ECO:0000259" key="1">
    <source>
        <dbReference type="Pfam" id="PF07883"/>
    </source>
</evidence>
<dbReference type="EMBL" id="JADIND010000067">
    <property type="protein sequence ID" value="MBO8430351.1"/>
    <property type="molecule type" value="Genomic_DNA"/>
</dbReference>
<organism evidence="2 3">
    <name type="scientific">Candidatus Scatousia excrementipullorum</name>
    <dbReference type="NCBI Taxonomy" id="2840936"/>
    <lineage>
        <taxon>Bacteria</taxon>
        <taxon>Candidatus Scatousia</taxon>
    </lineage>
</organism>
<sequence>MFYNVLKAKDIVNLDDGKFQKEILMENGNSNLSVIALKKGEIVDTHTSICDAAVYVIDGEIELHFDAEKFTLDKGEILMFKKDREHKVLANKDSKFFLIKI</sequence>